<dbReference type="WBParaSite" id="maker-unitig_20981-snap-gene-0.1-mRNA-1">
    <property type="protein sequence ID" value="maker-unitig_20981-snap-gene-0.1-mRNA-1"/>
    <property type="gene ID" value="maker-unitig_20981-snap-gene-0.1"/>
</dbReference>
<dbReference type="SUPFAM" id="SSF74788">
    <property type="entry name" value="Cullin repeat-like"/>
    <property type="match status" value="1"/>
</dbReference>
<keyword evidence="1" id="KW-1185">Reference proteome</keyword>
<proteinExistence type="predicted"/>
<protein>
    <submittedName>
        <fullName evidence="2">Exo70 domain-containing protein</fullName>
    </submittedName>
</protein>
<name>A0A1I8F575_9PLAT</name>
<dbReference type="AlphaFoldDB" id="A0A1I8F575"/>
<evidence type="ECO:0000313" key="2">
    <source>
        <dbReference type="WBParaSite" id="maker-unitig_20981-snap-gene-0.1-mRNA-1"/>
    </source>
</evidence>
<reference evidence="2" key="1">
    <citation type="submission" date="2016-11" db="UniProtKB">
        <authorList>
            <consortium name="WormBaseParasite"/>
        </authorList>
    </citation>
    <scope>IDENTIFICATION</scope>
</reference>
<accession>A0A1I8F575</accession>
<dbReference type="InterPro" id="IPR016159">
    <property type="entry name" value="Cullin_repeat-like_dom_sf"/>
</dbReference>
<organism evidence="1 2">
    <name type="scientific">Macrostomum lignano</name>
    <dbReference type="NCBI Taxonomy" id="282301"/>
    <lineage>
        <taxon>Eukaryota</taxon>
        <taxon>Metazoa</taxon>
        <taxon>Spiralia</taxon>
        <taxon>Lophotrochozoa</taxon>
        <taxon>Platyhelminthes</taxon>
        <taxon>Rhabditophora</taxon>
        <taxon>Macrostomorpha</taxon>
        <taxon>Macrostomida</taxon>
        <taxon>Macrostomidae</taxon>
        <taxon>Macrostomum</taxon>
    </lineage>
</organism>
<dbReference type="Proteomes" id="UP000095280">
    <property type="component" value="Unplaced"/>
</dbReference>
<sequence length="252" mass="28411">EIEANSSYANSRASLFDSVDPQSDLDADDVNAMLTAFLRIRQCPSKPRVRREFKQDPESLLRLVAVLRTVCVISDQTCPLLAVLKFLQQLPRFRDTAHEILAREVILGRQQQQHGGRQPAAAASNRRRKTRCLAAYLSQTLAKSVADSGQPALSTTQIRLCGPFSCSIIIDTFRTTGESYLNTGNAQQALELGGRLRVLQLAAQRRPPPNQRSAYVMFRDKYANVPFTSKKDKYIKFTKDDVERMLDEFFRG</sequence>
<evidence type="ECO:0000313" key="1">
    <source>
        <dbReference type="Proteomes" id="UP000095280"/>
    </source>
</evidence>
<dbReference type="Gene3D" id="1.20.1280.170">
    <property type="entry name" value="Exocyst complex component Exo70"/>
    <property type="match status" value="1"/>
</dbReference>